<reference evidence="8" key="1">
    <citation type="submission" date="2025-08" db="UniProtKB">
        <authorList>
            <consortium name="RefSeq"/>
        </authorList>
    </citation>
    <scope>IDENTIFICATION</scope>
</reference>
<feature type="compositionally biased region" description="Pro residues" evidence="5">
    <location>
        <begin position="112"/>
        <end position="124"/>
    </location>
</feature>
<sequence>RDTFPWKERAPEGTCFAGGTGDATALLDECLLKEPSSVAEVTTVTVANVGASADNVFTTSVANAASISGHVLSGRTALQIGDSLNAEKATLIVVHTDGSIVETTGLKGPAAPLTPGPQSPPTPLAPGQDKGGTKYNWDPSVYDSELPVRCRNISGTLHKSRLGSGGRGRCIKQGENWYSPTEFEAMAGRASSKDWKRSIRYAGRPLQCLIQDGILNPHAASCTCAACCDDMTLVSHQSP</sequence>
<dbReference type="RefSeq" id="XP_021573546.1">
    <property type="nucleotide sequence ID" value="XM_021717871.1"/>
</dbReference>
<evidence type="ECO:0000313" key="7">
    <source>
        <dbReference type="Proteomes" id="UP000189704"/>
    </source>
</evidence>
<name>A0A3Q0ED76_CARSF</name>
<evidence type="ECO:0000256" key="2">
    <source>
        <dbReference type="ARBA" id="ARBA00023015"/>
    </source>
</evidence>
<dbReference type="InterPro" id="IPR024119">
    <property type="entry name" value="TF_DEAF-1"/>
</dbReference>
<dbReference type="SMART" id="SM00258">
    <property type="entry name" value="SAND"/>
    <property type="match status" value="1"/>
</dbReference>
<keyword evidence="4" id="KW-0539">Nucleus</keyword>
<organism evidence="7 8">
    <name type="scientific">Carlito syrichta</name>
    <name type="common">Philippine tarsier</name>
    <name type="synonym">Tarsius syrichta</name>
    <dbReference type="NCBI Taxonomy" id="1868482"/>
    <lineage>
        <taxon>Eukaryota</taxon>
        <taxon>Metazoa</taxon>
        <taxon>Chordata</taxon>
        <taxon>Craniata</taxon>
        <taxon>Vertebrata</taxon>
        <taxon>Euteleostomi</taxon>
        <taxon>Mammalia</taxon>
        <taxon>Eutheria</taxon>
        <taxon>Euarchontoglires</taxon>
        <taxon>Primates</taxon>
        <taxon>Haplorrhini</taxon>
        <taxon>Tarsiiformes</taxon>
        <taxon>Tarsiidae</taxon>
        <taxon>Carlito</taxon>
    </lineage>
</organism>
<dbReference type="FunFam" id="3.10.390.10:FF:000004">
    <property type="entry name" value="Deformed epidermal autoregulatory factor 1"/>
    <property type="match status" value="1"/>
</dbReference>
<dbReference type="GeneID" id="103271170"/>
<feature type="non-terminal residue" evidence="8">
    <location>
        <position position="239"/>
    </location>
</feature>
<evidence type="ECO:0000256" key="1">
    <source>
        <dbReference type="ARBA" id="ARBA00022553"/>
    </source>
</evidence>
<keyword evidence="2" id="KW-0805">Transcription regulation</keyword>
<dbReference type="GO" id="GO:0005634">
    <property type="term" value="C:nucleus"/>
    <property type="evidence" value="ECO:0007669"/>
    <property type="project" value="TreeGrafter"/>
</dbReference>
<dbReference type="GO" id="GO:0003677">
    <property type="term" value="F:DNA binding"/>
    <property type="evidence" value="ECO:0007669"/>
    <property type="project" value="InterPro"/>
</dbReference>
<feature type="non-terminal residue" evidence="8">
    <location>
        <position position="1"/>
    </location>
</feature>
<accession>A0A3Q0ED76</accession>
<protein>
    <submittedName>
        <fullName evidence="8">Deformed epidermal autoregulatory factor 1 homolog</fullName>
    </submittedName>
</protein>
<evidence type="ECO:0000256" key="4">
    <source>
        <dbReference type="ARBA" id="ARBA00023242"/>
    </source>
</evidence>
<keyword evidence="3" id="KW-0804">Transcription</keyword>
<keyword evidence="1" id="KW-0597">Phosphoprotein</keyword>
<keyword evidence="7" id="KW-1185">Reference proteome</keyword>
<dbReference type="GO" id="GO:0000981">
    <property type="term" value="F:DNA-binding transcription factor activity, RNA polymerase II-specific"/>
    <property type="evidence" value="ECO:0007669"/>
    <property type="project" value="TreeGrafter"/>
</dbReference>
<evidence type="ECO:0000256" key="3">
    <source>
        <dbReference type="ARBA" id="ARBA00023163"/>
    </source>
</evidence>
<evidence type="ECO:0000259" key="6">
    <source>
        <dbReference type="PROSITE" id="PS50864"/>
    </source>
</evidence>
<gene>
    <name evidence="8" type="primary">LOC103271170</name>
</gene>
<dbReference type="SUPFAM" id="SSF63763">
    <property type="entry name" value="SAND domain-like"/>
    <property type="match status" value="1"/>
</dbReference>
<dbReference type="PANTHER" id="PTHR10237">
    <property type="entry name" value="DEFORMED EPIDERMAL AUTOREGULATORY FACTOR 1 HOMOLOG SUPPRESSIN"/>
    <property type="match status" value="1"/>
</dbReference>
<dbReference type="PROSITE" id="PS50864">
    <property type="entry name" value="SAND"/>
    <property type="match status" value="1"/>
</dbReference>
<feature type="domain" description="SAND" evidence="6">
    <location>
        <begin position="136"/>
        <end position="216"/>
    </location>
</feature>
<proteinExistence type="predicted"/>
<dbReference type="AlphaFoldDB" id="A0A3Q0ED76"/>
<dbReference type="InterPro" id="IPR000770">
    <property type="entry name" value="SAND_dom"/>
</dbReference>
<dbReference type="InterPro" id="IPR010919">
    <property type="entry name" value="SAND-like_dom_sf"/>
</dbReference>
<dbReference type="PANTHER" id="PTHR10237:SF1">
    <property type="entry name" value="DEFORMED EPIDERMAL AUTOREGULATORY FACTOR 1 HOMOLOG"/>
    <property type="match status" value="1"/>
</dbReference>
<dbReference type="Pfam" id="PF01342">
    <property type="entry name" value="SAND"/>
    <property type="match status" value="1"/>
</dbReference>
<evidence type="ECO:0000256" key="5">
    <source>
        <dbReference type="SAM" id="MobiDB-lite"/>
    </source>
</evidence>
<evidence type="ECO:0000313" key="8">
    <source>
        <dbReference type="RefSeq" id="XP_021573546.1"/>
    </source>
</evidence>
<dbReference type="OrthoDB" id="9536545at2759"/>
<dbReference type="Proteomes" id="UP000189704">
    <property type="component" value="Unplaced"/>
</dbReference>
<feature type="region of interest" description="Disordered" evidence="5">
    <location>
        <begin position="105"/>
        <end position="132"/>
    </location>
</feature>
<dbReference type="Gene3D" id="3.10.390.10">
    <property type="entry name" value="SAND domain-like"/>
    <property type="match status" value="1"/>
</dbReference>
<dbReference type="KEGG" id="csyr:103271170"/>